<keyword evidence="2" id="KW-0677">Repeat</keyword>
<evidence type="ECO:0000256" key="4">
    <source>
        <dbReference type="ARBA" id="ARBA00022833"/>
    </source>
</evidence>
<evidence type="ECO:0000256" key="2">
    <source>
        <dbReference type="ARBA" id="ARBA00022737"/>
    </source>
</evidence>
<keyword evidence="3 5" id="KW-0863">Zinc-finger</keyword>
<evidence type="ECO:0000256" key="3">
    <source>
        <dbReference type="ARBA" id="ARBA00022771"/>
    </source>
</evidence>
<comment type="caution">
    <text evidence="8">The sequence shown here is derived from an EMBL/GenBank/DDBJ whole genome shotgun (WGS) entry which is preliminary data.</text>
</comment>
<sequence length="441" mass="48678">MTCADDSAAAGETSFNGEFSPENISKHADGDFGGGAADGGCRICHEEGHFARDCPDKKSTGECFNCGEMGHTKAECQNPRVEREFTGECNFCGQPGHRRVDCPNKPAETCKICKQEGMSFISLPRFPVSLVEYSRRQAAGNGPRAQLTDTPGHVAANCTANRMFAEFQNLGIQDMSAEAAWKMLQEADKDKDVIDIKKALLSYVKAWPEVTFEELENVFRESEMHTHLIAKEQEVSDTHTIVNLAGQQDQKYVVSIQFSEKPRRAAFATGWPPSKEENLIRLSQAGWPMDRMVPKCMNCNVGHFSRDCPEREPEICRNCQKEGHRAKDCTEERVIICRNCDGQGHTARECPEPKNMAKVQCRNCDEFGHQSRECPKPTDWSRVECSNCHEKGHTYKRCTKPAAEAEGDGGWDNGAGTGGASADKGDSWYGSAAAAVTADGW</sequence>
<dbReference type="AlphaFoldDB" id="A0A3M7CZM6"/>
<evidence type="ECO:0000256" key="5">
    <source>
        <dbReference type="PROSITE-ProRule" id="PRU00047"/>
    </source>
</evidence>
<feature type="domain" description="CCHC-type" evidence="7">
    <location>
        <begin position="361"/>
        <end position="376"/>
    </location>
</feature>
<keyword evidence="4" id="KW-0862">Zinc</keyword>
<feature type="domain" description="CCHC-type" evidence="7">
    <location>
        <begin position="89"/>
        <end position="104"/>
    </location>
</feature>
<dbReference type="EMBL" id="QWIP01000657">
    <property type="protein sequence ID" value="RMY57511.1"/>
    <property type="molecule type" value="Genomic_DNA"/>
</dbReference>
<feature type="region of interest" description="Disordered" evidence="6">
    <location>
        <begin position="407"/>
        <end position="428"/>
    </location>
</feature>
<organism evidence="8 9">
    <name type="scientific">Hortaea werneckii</name>
    <name type="common">Black yeast</name>
    <name type="synonym">Cladosporium werneckii</name>
    <dbReference type="NCBI Taxonomy" id="91943"/>
    <lineage>
        <taxon>Eukaryota</taxon>
        <taxon>Fungi</taxon>
        <taxon>Dikarya</taxon>
        <taxon>Ascomycota</taxon>
        <taxon>Pezizomycotina</taxon>
        <taxon>Dothideomycetes</taxon>
        <taxon>Dothideomycetidae</taxon>
        <taxon>Mycosphaerellales</taxon>
        <taxon>Teratosphaeriaceae</taxon>
        <taxon>Hortaea</taxon>
    </lineage>
</organism>
<dbReference type="SMART" id="SM00343">
    <property type="entry name" value="ZnF_C2HC"/>
    <property type="match status" value="8"/>
</dbReference>
<dbReference type="PANTHER" id="PTHR47103">
    <property type="entry name" value="DNA-BINDING PROTEIN"/>
    <property type="match status" value="1"/>
</dbReference>
<gene>
    <name evidence="8" type="ORF">D0863_12610</name>
</gene>
<feature type="domain" description="CCHC-type" evidence="7">
    <location>
        <begin position="63"/>
        <end position="78"/>
    </location>
</feature>
<dbReference type="InterPro" id="IPR001878">
    <property type="entry name" value="Znf_CCHC"/>
</dbReference>
<dbReference type="GO" id="GO:0008270">
    <property type="term" value="F:zinc ion binding"/>
    <property type="evidence" value="ECO:0007669"/>
    <property type="project" value="UniProtKB-KW"/>
</dbReference>
<feature type="domain" description="CCHC-type" evidence="7">
    <location>
        <begin position="316"/>
        <end position="331"/>
    </location>
</feature>
<dbReference type="OrthoDB" id="8026949at2759"/>
<dbReference type="Pfam" id="PF00098">
    <property type="entry name" value="zf-CCHC"/>
    <property type="match status" value="6"/>
</dbReference>
<dbReference type="Gene3D" id="4.10.60.10">
    <property type="entry name" value="Zinc finger, CCHC-type"/>
    <property type="match status" value="4"/>
</dbReference>
<feature type="domain" description="CCHC-type" evidence="7">
    <location>
        <begin position="41"/>
        <end position="56"/>
    </location>
</feature>
<evidence type="ECO:0000313" key="8">
    <source>
        <dbReference type="EMBL" id="RMY57511.1"/>
    </source>
</evidence>
<dbReference type="SUPFAM" id="SSF57756">
    <property type="entry name" value="Retrovirus zinc finger-like domains"/>
    <property type="match status" value="4"/>
</dbReference>
<dbReference type="Proteomes" id="UP000269276">
    <property type="component" value="Unassembled WGS sequence"/>
</dbReference>
<feature type="domain" description="CCHC-type" evidence="7">
    <location>
        <begin position="337"/>
        <end position="352"/>
    </location>
</feature>
<dbReference type="PANTHER" id="PTHR47103:SF8">
    <property type="entry name" value="DNA-BINDING PROTEIN"/>
    <property type="match status" value="1"/>
</dbReference>
<protein>
    <recommendedName>
        <fullName evidence="7">CCHC-type domain-containing protein</fullName>
    </recommendedName>
</protein>
<evidence type="ECO:0000256" key="6">
    <source>
        <dbReference type="SAM" id="MobiDB-lite"/>
    </source>
</evidence>
<feature type="region of interest" description="Disordered" evidence="6">
    <location>
        <begin position="1"/>
        <end position="29"/>
    </location>
</feature>
<keyword evidence="1" id="KW-0479">Metal-binding</keyword>
<name>A0A3M7CZM6_HORWE</name>
<reference evidence="8 9" key="1">
    <citation type="journal article" date="2018" name="BMC Genomics">
        <title>Genomic evidence for intraspecific hybridization in a clonal and extremely halotolerant yeast.</title>
        <authorList>
            <person name="Gostincar C."/>
            <person name="Stajich J.E."/>
            <person name="Zupancic J."/>
            <person name="Zalar P."/>
            <person name="Gunde-Cimerman N."/>
        </authorList>
    </citation>
    <scope>NUCLEOTIDE SEQUENCE [LARGE SCALE GENOMIC DNA]</scope>
    <source>
        <strain evidence="8 9">EXF-2682</strain>
    </source>
</reference>
<accession>A0A3M7CZM6</accession>
<evidence type="ECO:0000313" key="9">
    <source>
        <dbReference type="Proteomes" id="UP000269276"/>
    </source>
</evidence>
<dbReference type="GO" id="GO:0003676">
    <property type="term" value="F:nucleic acid binding"/>
    <property type="evidence" value="ECO:0007669"/>
    <property type="project" value="InterPro"/>
</dbReference>
<feature type="compositionally biased region" description="Gly residues" evidence="6">
    <location>
        <begin position="408"/>
        <end position="419"/>
    </location>
</feature>
<evidence type="ECO:0000259" key="7">
    <source>
        <dbReference type="PROSITE" id="PS50158"/>
    </source>
</evidence>
<proteinExistence type="predicted"/>
<dbReference type="InterPro" id="IPR036875">
    <property type="entry name" value="Znf_CCHC_sf"/>
</dbReference>
<dbReference type="PROSITE" id="PS50158">
    <property type="entry name" value="ZF_CCHC"/>
    <property type="match status" value="6"/>
</dbReference>
<evidence type="ECO:0000256" key="1">
    <source>
        <dbReference type="ARBA" id="ARBA00022723"/>
    </source>
</evidence>